<evidence type="ECO:0000256" key="3">
    <source>
        <dbReference type="ARBA" id="ARBA00022679"/>
    </source>
</evidence>
<dbReference type="GO" id="GO:0032259">
    <property type="term" value="P:methylation"/>
    <property type="evidence" value="ECO:0007669"/>
    <property type="project" value="UniProtKB-KW"/>
</dbReference>
<gene>
    <name evidence="10" type="ORF">Q4T40_11005</name>
</gene>
<protein>
    <recommendedName>
        <fullName evidence="1">site-specific DNA-methyltransferase (adenine-specific)</fullName>
        <ecNumber evidence="1">2.1.1.72</ecNumber>
    </recommendedName>
</protein>
<evidence type="ECO:0000313" key="10">
    <source>
        <dbReference type="EMBL" id="MDT8901774.1"/>
    </source>
</evidence>
<comment type="catalytic activity">
    <reaction evidence="7">
        <text>a 2'-deoxyadenosine in DNA + S-adenosyl-L-methionine = an N(6)-methyl-2'-deoxyadenosine in DNA + S-adenosyl-L-homocysteine + H(+)</text>
        <dbReference type="Rhea" id="RHEA:15197"/>
        <dbReference type="Rhea" id="RHEA-COMP:12418"/>
        <dbReference type="Rhea" id="RHEA-COMP:12419"/>
        <dbReference type="ChEBI" id="CHEBI:15378"/>
        <dbReference type="ChEBI" id="CHEBI:57856"/>
        <dbReference type="ChEBI" id="CHEBI:59789"/>
        <dbReference type="ChEBI" id="CHEBI:90615"/>
        <dbReference type="ChEBI" id="CHEBI:90616"/>
        <dbReference type="EC" id="2.1.1.72"/>
    </reaction>
</comment>
<keyword evidence="4" id="KW-0949">S-adenosyl-L-methionine</keyword>
<dbReference type="InterPro" id="IPR029063">
    <property type="entry name" value="SAM-dependent_MTases_sf"/>
</dbReference>
<evidence type="ECO:0000256" key="7">
    <source>
        <dbReference type="ARBA" id="ARBA00047942"/>
    </source>
</evidence>
<accession>A0ABU3NY90</accession>
<dbReference type="PROSITE" id="PS00092">
    <property type="entry name" value="N6_MTASE"/>
    <property type="match status" value="1"/>
</dbReference>
<dbReference type="InterPro" id="IPR023135">
    <property type="entry name" value="N6_DNA_MeTrfase_TaqI_C"/>
</dbReference>
<dbReference type="Pfam" id="PF12950">
    <property type="entry name" value="TaqI_C"/>
    <property type="match status" value="1"/>
</dbReference>
<keyword evidence="11" id="KW-1185">Reference proteome</keyword>
<evidence type="ECO:0000259" key="8">
    <source>
        <dbReference type="Pfam" id="PF07669"/>
    </source>
</evidence>
<evidence type="ECO:0000256" key="6">
    <source>
        <dbReference type="ARBA" id="ARBA00023125"/>
    </source>
</evidence>
<sequence>MNWKHFLAECQEVKTWLTAHGRQADRGLLTVLVAVLGGSPTTEDAAARAIGSQALTDAVLGPPVAGDAEIPDRIHAIISRWLCTLPHDAWLLGELYEKLAFGRRAQGLFYTAPQVIDFILARTAANADITADPHVKILDPACGCGNFLLRAYDLLRDKYISARGVLAEQFPDNDWSDDGIHRHIVTHNLWGADIDELAAETAAAGLLLKRPQACGGLRPNILVCDSLRRPERDAGGDRAFWSSRYDYVIGNPPYLSFGLRGAQRLDRDYEAYLRRAFSASAEYKLSYYVLFLERGIEMLVEGGKLGFILPDSFLLGRYYSKIRRYIMDHTAIETMVHIALPVFKNAAVGMSAICVLRRESDPTGRESQAVTVHHFDSKDDLKQEAAGCSYPQNYFATLPHQRFRLFSDLTVKNLIDKIDNSNEPLANFASGHTGVRSVSKQSDIIGRECAGQTWRRGLVSGSQVERYGLTYEGHWLNIDPARLYKGGWDPAVVGVRKILVRQTGYTLTACIDDNGYYHLNNLHSFVATDGDVTLDYLLMLLNSRLMSFYYHAVTMEYGRSMAQTDIDTLELLPVRIHPEASARAPELVRIMATLIRRRKEGDNGAEARSAAMDDLFNQMVYKIYELSPAEINLVEEYETRLTARRSRRRPLLGKL</sequence>
<comment type="caution">
    <text evidence="10">The sequence shown here is derived from an EMBL/GenBank/DDBJ whole genome shotgun (WGS) entry which is preliminary data.</text>
</comment>
<dbReference type="GO" id="GO:0008168">
    <property type="term" value="F:methyltransferase activity"/>
    <property type="evidence" value="ECO:0007669"/>
    <property type="project" value="UniProtKB-KW"/>
</dbReference>
<name>A0ABU3NY90_9FIRM</name>
<keyword evidence="5" id="KW-0680">Restriction system</keyword>
<keyword evidence="6" id="KW-0238">DNA-binding</keyword>
<dbReference type="EMBL" id="JAUOZS010000001">
    <property type="protein sequence ID" value="MDT8901774.1"/>
    <property type="molecule type" value="Genomic_DNA"/>
</dbReference>
<dbReference type="Pfam" id="PF07669">
    <property type="entry name" value="Eco57I"/>
    <property type="match status" value="1"/>
</dbReference>
<dbReference type="InterPro" id="IPR002052">
    <property type="entry name" value="DNA_methylase_N6_adenine_CS"/>
</dbReference>
<dbReference type="SUPFAM" id="SSF53335">
    <property type="entry name" value="S-adenosyl-L-methionine-dependent methyltransferases"/>
    <property type="match status" value="1"/>
</dbReference>
<reference evidence="10 11" key="1">
    <citation type="submission" date="2023-07" db="EMBL/GenBank/DDBJ databases">
        <title>The novel representative of Negativicutes class, Anaeroselena agilis gen. nov. sp. nov.</title>
        <authorList>
            <person name="Prokofeva M.I."/>
            <person name="Elcheninov A.G."/>
            <person name="Klyukina A."/>
            <person name="Kublanov I.V."/>
            <person name="Frolov E.N."/>
            <person name="Podosokorskaya O.A."/>
        </authorList>
    </citation>
    <scope>NUCLEOTIDE SEQUENCE [LARGE SCALE GENOMIC DNA]</scope>
    <source>
        <strain evidence="10 11">4137-cl</strain>
    </source>
</reference>
<dbReference type="PRINTS" id="PR00507">
    <property type="entry name" value="N12N6MTFRASE"/>
</dbReference>
<evidence type="ECO:0000256" key="2">
    <source>
        <dbReference type="ARBA" id="ARBA00022603"/>
    </source>
</evidence>
<feature type="domain" description="TaqI-like C-terminal specificity" evidence="9">
    <location>
        <begin position="459"/>
        <end position="574"/>
    </location>
</feature>
<organism evidence="10 11">
    <name type="scientific">Anaeroselena agilis</name>
    <dbReference type="NCBI Taxonomy" id="3063788"/>
    <lineage>
        <taxon>Bacteria</taxon>
        <taxon>Bacillati</taxon>
        <taxon>Bacillota</taxon>
        <taxon>Negativicutes</taxon>
        <taxon>Acetonemataceae</taxon>
        <taxon>Anaeroselena</taxon>
    </lineage>
</organism>
<dbReference type="EC" id="2.1.1.72" evidence="1"/>
<dbReference type="Proteomes" id="UP001254848">
    <property type="component" value="Unassembled WGS sequence"/>
</dbReference>
<dbReference type="InterPro" id="IPR025931">
    <property type="entry name" value="TaqI_C"/>
</dbReference>
<evidence type="ECO:0000313" key="11">
    <source>
        <dbReference type="Proteomes" id="UP001254848"/>
    </source>
</evidence>
<evidence type="ECO:0000256" key="1">
    <source>
        <dbReference type="ARBA" id="ARBA00011900"/>
    </source>
</evidence>
<dbReference type="Gene3D" id="3.40.50.150">
    <property type="entry name" value="Vaccinia Virus protein VP39"/>
    <property type="match status" value="1"/>
</dbReference>
<evidence type="ECO:0000256" key="4">
    <source>
        <dbReference type="ARBA" id="ARBA00022691"/>
    </source>
</evidence>
<dbReference type="PANTHER" id="PTHR33841">
    <property type="entry name" value="DNA METHYLTRANSFERASE YEEA-RELATED"/>
    <property type="match status" value="1"/>
</dbReference>
<dbReference type="PANTHER" id="PTHR33841:SF6">
    <property type="entry name" value="TYPE II METHYLTRANSFERASE M.HINDII"/>
    <property type="match status" value="1"/>
</dbReference>
<proteinExistence type="predicted"/>
<evidence type="ECO:0000259" key="9">
    <source>
        <dbReference type="Pfam" id="PF12950"/>
    </source>
</evidence>
<keyword evidence="3" id="KW-0808">Transferase</keyword>
<dbReference type="Gene3D" id="3.90.220.10">
    <property type="entry name" value="Adenine-n6-DNA-methyltransferase Taqi, Chain A, domain 2"/>
    <property type="match status" value="1"/>
</dbReference>
<dbReference type="InterPro" id="IPR050953">
    <property type="entry name" value="N4_N6_ade-DNA_methylase"/>
</dbReference>
<dbReference type="InterPro" id="IPR011639">
    <property type="entry name" value="MethylTrfase_TaqI-like_dom"/>
</dbReference>
<evidence type="ECO:0000256" key="5">
    <source>
        <dbReference type="ARBA" id="ARBA00022747"/>
    </source>
</evidence>
<dbReference type="RefSeq" id="WP_413780276.1">
    <property type="nucleotide sequence ID" value="NZ_JAUOZS010000001.1"/>
</dbReference>
<feature type="domain" description="Type II methyltransferase M.TaqI-like" evidence="8">
    <location>
        <begin position="187"/>
        <end position="343"/>
    </location>
</feature>
<keyword evidence="2 10" id="KW-0489">Methyltransferase</keyword>